<proteinExistence type="predicted"/>
<comment type="caution">
    <text evidence="2">The sequence shown here is derived from an EMBL/GenBank/DDBJ whole genome shotgun (WGS) entry which is preliminary data.</text>
</comment>
<accession>A0ABT8ANP3</accession>
<dbReference type="Proteomes" id="UP001244297">
    <property type="component" value="Unassembled WGS sequence"/>
</dbReference>
<feature type="transmembrane region" description="Helical" evidence="1">
    <location>
        <begin position="65"/>
        <end position="86"/>
    </location>
</feature>
<dbReference type="RefSeq" id="WP_238290732.1">
    <property type="nucleotide sequence ID" value="NZ_BPQS01000027.1"/>
</dbReference>
<sequence length="139" mass="14668">MNHLDAIRRNFGRCLIPALWAHVPAVAAAEALLGGGLPPLAPVVAAAILAGTVTLLWLNDPVGPATQIVSGLALIGMAASLLTVFTGHRWQIDLHMSFFACLAVLVGWCDRRVILAATAAIAMHHLTLDVAMPVPRWPS</sequence>
<name>A0ABT8ANP3_9HYPH</name>
<evidence type="ECO:0000313" key="2">
    <source>
        <dbReference type="EMBL" id="MDN3571096.1"/>
    </source>
</evidence>
<keyword evidence="3" id="KW-1185">Reference proteome</keyword>
<evidence type="ECO:0000313" key="3">
    <source>
        <dbReference type="Proteomes" id="UP001244297"/>
    </source>
</evidence>
<reference evidence="3" key="1">
    <citation type="journal article" date="2019" name="Int. J. Syst. Evol. Microbiol.">
        <title>The Global Catalogue of Microorganisms (GCM) 10K type strain sequencing project: providing services to taxonomists for standard genome sequencing and annotation.</title>
        <authorList>
            <consortium name="The Broad Institute Genomics Platform"/>
            <consortium name="The Broad Institute Genome Sequencing Center for Infectious Disease"/>
            <person name="Wu L."/>
            <person name="Ma J."/>
        </authorList>
    </citation>
    <scope>NUCLEOTIDE SEQUENCE [LARGE SCALE GENOMIC DNA]</scope>
    <source>
        <strain evidence="3">CECT 7806</strain>
    </source>
</reference>
<evidence type="ECO:0000256" key="1">
    <source>
        <dbReference type="SAM" id="Phobius"/>
    </source>
</evidence>
<organism evidence="2 3">
    <name type="scientific">Methylobacterium longum</name>
    <dbReference type="NCBI Taxonomy" id="767694"/>
    <lineage>
        <taxon>Bacteria</taxon>
        <taxon>Pseudomonadati</taxon>
        <taxon>Pseudomonadota</taxon>
        <taxon>Alphaproteobacteria</taxon>
        <taxon>Hyphomicrobiales</taxon>
        <taxon>Methylobacteriaceae</taxon>
        <taxon>Methylobacterium</taxon>
    </lineage>
</organism>
<keyword evidence="1" id="KW-0472">Membrane</keyword>
<keyword evidence="1" id="KW-1133">Transmembrane helix</keyword>
<keyword evidence="1" id="KW-0812">Transmembrane</keyword>
<protein>
    <submittedName>
        <fullName evidence="2">Uncharacterized protein</fullName>
    </submittedName>
</protein>
<dbReference type="EMBL" id="JAUFPT010000029">
    <property type="protein sequence ID" value="MDN3571096.1"/>
    <property type="molecule type" value="Genomic_DNA"/>
</dbReference>
<gene>
    <name evidence="2" type="ORF">QWZ18_10705</name>
</gene>
<feature type="transmembrane region" description="Helical" evidence="1">
    <location>
        <begin position="39"/>
        <end position="58"/>
    </location>
</feature>